<evidence type="ECO:0000313" key="12">
    <source>
        <dbReference type="EMBL" id="CAJ0966017.1"/>
    </source>
</evidence>
<keyword evidence="3 10" id="KW-0812">Transmembrane</keyword>
<dbReference type="InterPro" id="IPR000068">
    <property type="entry name" value="GPCR_3_Ca_sens_rcpt-rel"/>
</dbReference>
<dbReference type="InterPro" id="IPR000337">
    <property type="entry name" value="GPCR_3"/>
</dbReference>
<evidence type="ECO:0000259" key="11">
    <source>
        <dbReference type="PROSITE" id="PS50259"/>
    </source>
</evidence>
<dbReference type="InterPro" id="IPR001828">
    <property type="entry name" value="ANF_lig-bd_rcpt"/>
</dbReference>
<feature type="transmembrane region" description="Helical" evidence="10">
    <location>
        <begin position="804"/>
        <end position="824"/>
    </location>
</feature>
<dbReference type="InterPro" id="IPR043502">
    <property type="entry name" value="DNA/RNA_pol_sf"/>
</dbReference>
<keyword evidence="8" id="KW-0325">Glycoprotein</keyword>
<evidence type="ECO:0000256" key="6">
    <source>
        <dbReference type="ARBA" id="ARBA00023136"/>
    </source>
</evidence>
<feature type="transmembrane region" description="Helical" evidence="10">
    <location>
        <begin position="720"/>
        <end position="743"/>
    </location>
</feature>
<feature type="transmembrane region" description="Helical" evidence="10">
    <location>
        <begin position="646"/>
        <end position="669"/>
    </location>
</feature>
<evidence type="ECO:0000256" key="4">
    <source>
        <dbReference type="ARBA" id="ARBA00022989"/>
    </source>
</evidence>
<dbReference type="Gene3D" id="3.40.50.2300">
    <property type="match status" value="2"/>
</dbReference>
<dbReference type="InterPro" id="IPR000477">
    <property type="entry name" value="RT_dom"/>
</dbReference>
<dbReference type="PROSITE" id="PS00981">
    <property type="entry name" value="G_PROTEIN_RECEP_F3_3"/>
    <property type="match status" value="1"/>
</dbReference>
<dbReference type="PRINTS" id="PR00592">
    <property type="entry name" value="CASENSINGR"/>
</dbReference>
<feature type="transmembrane region" description="Helical" evidence="10">
    <location>
        <begin position="610"/>
        <end position="634"/>
    </location>
</feature>
<evidence type="ECO:0000256" key="1">
    <source>
        <dbReference type="ARBA" id="ARBA00004651"/>
    </source>
</evidence>
<dbReference type="PANTHER" id="PTHR24061">
    <property type="entry name" value="CALCIUM-SENSING RECEPTOR-RELATED"/>
    <property type="match status" value="1"/>
</dbReference>
<organism evidence="12 13">
    <name type="scientific">Ranitomeya imitator</name>
    <name type="common">mimic poison frog</name>
    <dbReference type="NCBI Taxonomy" id="111125"/>
    <lineage>
        <taxon>Eukaryota</taxon>
        <taxon>Metazoa</taxon>
        <taxon>Chordata</taxon>
        <taxon>Craniata</taxon>
        <taxon>Vertebrata</taxon>
        <taxon>Euteleostomi</taxon>
        <taxon>Amphibia</taxon>
        <taxon>Batrachia</taxon>
        <taxon>Anura</taxon>
        <taxon>Neobatrachia</taxon>
        <taxon>Hyloidea</taxon>
        <taxon>Dendrobatidae</taxon>
        <taxon>Dendrobatinae</taxon>
        <taxon>Ranitomeya</taxon>
    </lineage>
</organism>
<evidence type="ECO:0000256" key="9">
    <source>
        <dbReference type="ARBA" id="ARBA00023224"/>
    </source>
</evidence>
<evidence type="ECO:0000256" key="5">
    <source>
        <dbReference type="ARBA" id="ARBA00023040"/>
    </source>
</evidence>
<keyword evidence="7" id="KW-0675">Receptor</keyword>
<comment type="caution">
    <text evidence="12">The sequence shown here is derived from an EMBL/GenBank/DDBJ whole genome shotgun (WGS) entry which is preliminary data.</text>
</comment>
<evidence type="ECO:0000256" key="8">
    <source>
        <dbReference type="ARBA" id="ARBA00023180"/>
    </source>
</evidence>
<evidence type="ECO:0000256" key="2">
    <source>
        <dbReference type="ARBA" id="ARBA00022475"/>
    </source>
</evidence>
<dbReference type="Pfam" id="PF00003">
    <property type="entry name" value="7tm_3"/>
    <property type="match status" value="1"/>
</dbReference>
<dbReference type="Proteomes" id="UP001176940">
    <property type="component" value="Unassembled WGS sequence"/>
</dbReference>
<keyword evidence="13" id="KW-1185">Reference proteome</keyword>
<evidence type="ECO:0000256" key="10">
    <source>
        <dbReference type="SAM" id="Phobius"/>
    </source>
</evidence>
<dbReference type="Pfam" id="PF00078">
    <property type="entry name" value="RVT_1"/>
    <property type="match status" value="1"/>
</dbReference>
<feature type="transmembrane region" description="Helical" evidence="10">
    <location>
        <begin position="836"/>
        <end position="859"/>
    </location>
</feature>
<dbReference type="PANTHER" id="PTHR24061:SF599">
    <property type="entry name" value="G-PROTEIN COUPLED RECEPTORS FAMILY 3 PROFILE DOMAIN-CONTAINING PROTEIN"/>
    <property type="match status" value="1"/>
</dbReference>
<dbReference type="InterPro" id="IPR017978">
    <property type="entry name" value="GPCR_3_C"/>
</dbReference>
<keyword evidence="2" id="KW-1003">Cell membrane</keyword>
<dbReference type="Pfam" id="PF01094">
    <property type="entry name" value="ANF_receptor"/>
    <property type="match status" value="1"/>
</dbReference>
<dbReference type="InterPro" id="IPR017979">
    <property type="entry name" value="GPCR_3_CS"/>
</dbReference>
<dbReference type="InterPro" id="IPR028082">
    <property type="entry name" value="Peripla_BP_I"/>
</dbReference>
<evidence type="ECO:0000313" key="13">
    <source>
        <dbReference type="Proteomes" id="UP001176940"/>
    </source>
</evidence>
<evidence type="ECO:0000256" key="3">
    <source>
        <dbReference type="ARBA" id="ARBA00022692"/>
    </source>
</evidence>
<keyword evidence="6 10" id="KW-0472">Membrane</keyword>
<feature type="domain" description="G-protein coupled receptors family 3 profile" evidence="11">
    <location>
        <begin position="610"/>
        <end position="874"/>
    </location>
</feature>
<dbReference type="InterPro" id="IPR038550">
    <property type="entry name" value="GPCR_3_9-Cys_sf"/>
</dbReference>
<keyword evidence="4 10" id="KW-1133">Transmembrane helix</keyword>
<dbReference type="PROSITE" id="PS50259">
    <property type="entry name" value="G_PROTEIN_RECEP_F3_4"/>
    <property type="match status" value="1"/>
</dbReference>
<keyword evidence="5" id="KW-0297">G-protein coupled receptor</keyword>
<comment type="subcellular location">
    <subcellularLocation>
        <location evidence="1">Cell membrane</location>
        <topology evidence="1">Multi-pass membrane protein</topology>
    </subcellularLocation>
</comment>
<sequence length="915" mass="102618">MKRLQGTVPNDDFQSKGLAQLVMHFNWTWVGLIALSQDYGQQGIQVIKQELLKAGACLAFTEYILNSRQDKNAPHLTKVIQESSAKVIVIFSTDVEMVPLLNEMVKKNVIGKIFVASEAWSTSVLLSDSKYSPILSDSVGFSFHSSVIPNFQQYLNSIHPLQRPGGTWVYDCELLNLEINTQLLNNSINMCVEKEDLKSIYNSFSDVSSLRGAHNLYAAIYVIAEALHDFHIYHKTIRPLNDKGFGIFDNLKPWQLSHYIQAVRVRLTSGSEIFFDKNGDPPAAYDIVYWQADETGNVQHIKVGRYDTIQPKGDTFSVDLGVGLWAYNNGQVPFSVCSESCIPGFRQVMRRGQPICCSECLPCSQGEISNQTDLSSAFATVDHCLLLQILSSYGIKDLALSWISSYLSNCTFSVSHSHTTSSSHPLSVGVPQGSVLGPLLFSIYTLGLGQLIKSHGFQYHLYADDTQIYLSSPDVTSLLSRIPEYLSAISSFFSSCFLKLSVDKSELIIFPPSYRSSIPDLSIAINDITLSPVPEVRCLGVTIDSALSLKPHIQAPSASCHLQLKNISRIRPFLNHSIRCMKCPWDQWPNLQKDRCIKKEIEFLSFEEPLGAALMAFSIFSSSIPACIFGLLFYFKKTPIVRANNFSLSCLLLGSLCLCFLCSLAFIGYPVNEKCLIRQASFGLTFVLCLSCILAKTLMVVFAFMATRPGSEVKKLASPWLSYTIIILCILLQFTLCILWTSLSPPFPEQNLNTKPGIIIVECNEGSTTAFWSMLGFLGLLATLSFIVAFLARRLPDSFNEAKYITFSMLAFLSVWISFIPAYFSASGKYTVAMEIFAIQSSSWALLVGMFLPKCFIVLFRPNMNSREYLMEKKQKNNLLNSLICVCRFCMNFLLIKKLYFYHFRSKNFMLLYKL</sequence>
<accession>A0ABN9MHC1</accession>
<reference evidence="12" key="1">
    <citation type="submission" date="2023-07" db="EMBL/GenBank/DDBJ databases">
        <authorList>
            <person name="Stuckert A."/>
        </authorList>
    </citation>
    <scope>NUCLEOTIDE SEQUENCE</scope>
</reference>
<dbReference type="PRINTS" id="PR00248">
    <property type="entry name" value="GPCRMGR"/>
</dbReference>
<proteinExistence type="predicted"/>
<protein>
    <recommendedName>
        <fullName evidence="11">G-protein coupled receptors family 3 profile domain-containing protein</fullName>
    </recommendedName>
</protein>
<dbReference type="SUPFAM" id="SSF53822">
    <property type="entry name" value="Periplasmic binding protein-like I"/>
    <property type="match status" value="1"/>
</dbReference>
<dbReference type="Gene3D" id="2.10.50.30">
    <property type="entry name" value="GPCR, family 3, nine cysteines domain"/>
    <property type="match status" value="2"/>
</dbReference>
<feature type="transmembrane region" description="Helical" evidence="10">
    <location>
        <begin position="681"/>
        <end position="708"/>
    </location>
</feature>
<feature type="transmembrane region" description="Helical" evidence="10">
    <location>
        <begin position="879"/>
        <end position="901"/>
    </location>
</feature>
<evidence type="ECO:0000256" key="7">
    <source>
        <dbReference type="ARBA" id="ARBA00023170"/>
    </source>
</evidence>
<feature type="transmembrane region" description="Helical" evidence="10">
    <location>
        <begin position="770"/>
        <end position="792"/>
    </location>
</feature>
<gene>
    <name evidence="12" type="ORF">RIMI_LOCUS20845988</name>
</gene>
<keyword evidence="9" id="KW-0807">Transducer</keyword>
<dbReference type="SUPFAM" id="SSF56672">
    <property type="entry name" value="DNA/RNA polymerases"/>
    <property type="match status" value="1"/>
</dbReference>
<name>A0ABN9MHC1_9NEOB</name>
<dbReference type="EMBL" id="CAUEEQ010071268">
    <property type="protein sequence ID" value="CAJ0966017.1"/>
    <property type="molecule type" value="Genomic_DNA"/>
</dbReference>